<dbReference type="RefSeq" id="WP_123584731.1">
    <property type="nucleotide sequence ID" value="NZ_MOBI01000028.1"/>
</dbReference>
<organism evidence="1 2">
    <name type="scientific">Pseudomonas brassicacearum</name>
    <dbReference type="NCBI Taxonomy" id="930166"/>
    <lineage>
        <taxon>Bacteria</taxon>
        <taxon>Pseudomonadati</taxon>
        <taxon>Pseudomonadota</taxon>
        <taxon>Gammaproteobacteria</taxon>
        <taxon>Pseudomonadales</taxon>
        <taxon>Pseudomonadaceae</taxon>
        <taxon>Pseudomonas</taxon>
    </lineage>
</organism>
<reference evidence="1 2" key="1">
    <citation type="submission" date="2016-10" db="EMBL/GenBank/DDBJ databases">
        <title>Comparative genome analysis of multiple Pseudomonas spp. focuses on biocontrol and plant growth promoting traits.</title>
        <authorList>
            <person name="Tao X.-Y."/>
            <person name="Taylor C.G."/>
        </authorList>
    </citation>
    <scope>NUCLEOTIDE SEQUENCE [LARGE SCALE GENOMIC DNA]</scope>
    <source>
        <strain evidence="1 2">37D10</strain>
    </source>
</reference>
<dbReference type="Pfam" id="PF06821">
    <property type="entry name" value="Ser_hydrolase"/>
    <property type="match status" value="1"/>
</dbReference>
<evidence type="ECO:0000313" key="2">
    <source>
        <dbReference type="Proteomes" id="UP000284684"/>
    </source>
</evidence>
<dbReference type="PANTHER" id="PTHR15394:SF3">
    <property type="entry name" value="SERINE HYDROLASE RBBP9"/>
    <property type="match status" value="1"/>
</dbReference>
<name>A0A423GKT7_9PSED</name>
<dbReference type="AlphaFoldDB" id="A0A423GKT7"/>
<accession>A0A423GKT7</accession>
<sequence length="203" mass="22808">MFSIDQRSPPNPGDIQVYVVHGYRASPQAHWFPWLKDRLETQGIRVDILEMPSPLQPNVEEWAHYLDEHITRHDPNTYFVAHSLGCISLLAHLAKQAASTRLGGLVLLSGFVETLSVLPSLNGFVEQGFDSHQIIQMSAQRSVIAAQDDTIVPFTHTEKLSQILEAHFHALEHGGHFLASDGFTELPLVEEILLDMINEKTNR</sequence>
<dbReference type="GO" id="GO:0016787">
    <property type="term" value="F:hydrolase activity"/>
    <property type="evidence" value="ECO:0007669"/>
    <property type="project" value="InterPro"/>
</dbReference>
<gene>
    <name evidence="1" type="ORF">BK658_24665</name>
</gene>
<comment type="caution">
    <text evidence="1">The sequence shown here is derived from an EMBL/GenBank/DDBJ whole genome shotgun (WGS) entry which is preliminary data.</text>
</comment>
<dbReference type="InterPro" id="IPR029058">
    <property type="entry name" value="AB_hydrolase_fold"/>
</dbReference>
<evidence type="ECO:0008006" key="3">
    <source>
        <dbReference type="Google" id="ProtNLM"/>
    </source>
</evidence>
<dbReference type="PANTHER" id="PTHR15394">
    <property type="entry name" value="SERINE HYDROLASE RBBP9"/>
    <property type="match status" value="1"/>
</dbReference>
<dbReference type="Gene3D" id="3.40.50.1820">
    <property type="entry name" value="alpha/beta hydrolase"/>
    <property type="match status" value="1"/>
</dbReference>
<evidence type="ECO:0000313" key="1">
    <source>
        <dbReference type="EMBL" id="ROM91091.1"/>
    </source>
</evidence>
<dbReference type="InterPro" id="IPR010662">
    <property type="entry name" value="RBBP9/YdeN"/>
</dbReference>
<proteinExistence type="predicted"/>
<dbReference type="Proteomes" id="UP000284684">
    <property type="component" value="Unassembled WGS sequence"/>
</dbReference>
<dbReference type="EMBL" id="MOBI01000028">
    <property type="protein sequence ID" value="ROM91091.1"/>
    <property type="molecule type" value="Genomic_DNA"/>
</dbReference>
<protein>
    <recommendedName>
        <fullName evidence="3">Serine hydrolase family protein</fullName>
    </recommendedName>
</protein>
<dbReference type="SUPFAM" id="SSF53474">
    <property type="entry name" value="alpha/beta-Hydrolases"/>
    <property type="match status" value="1"/>
</dbReference>